<evidence type="ECO:0000313" key="3">
    <source>
        <dbReference type="Proteomes" id="UP000239757"/>
    </source>
</evidence>
<organism evidence="2 3">
    <name type="scientific">Gossypium barbadense</name>
    <name type="common">Sea Island cotton</name>
    <name type="synonym">Hibiscus barbadensis</name>
    <dbReference type="NCBI Taxonomy" id="3634"/>
    <lineage>
        <taxon>Eukaryota</taxon>
        <taxon>Viridiplantae</taxon>
        <taxon>Streptophyta</taxon>
        <taxon>Embryophyta</taxon>
        <taxon>Tracheophyta</taxon>
        <taxon>Spermatophyta</taxon>
        <taxon>Magnoliopsida</taxon>
        <taxon>eudicotyledons</taxon>
        <taxon>Gunneridae</taxon>
        <taxon>Pentapetalae</taxon>
        <taxon>rosids</taxon>
        <taxon>malvids</taxon>
        <taxon>Malvales</taxon>
        <taxon>Malvaceae</taxon>
        <taxon>Malvoideae</taxon>
        <taxon>Gossypium</taxon>
    </lineage>
</organism>
<protein>
    <submittedName>
        <fullName evidence="2">Uncharacterized protein</fullName>
    </submittedName>
</protein>
<evidence type="ECO:0000313" key="2">
    <source>
        <dbReference type="EMBL" id="PPS16107.1"/>
    </source>
</evidence>
<gene>
    <name evidence="2" type="ORF">GOBAR_AA04485</name>
</gene>
<name>A0A2P5YKH7_GOSBA</name>
<evidence type="ECO:0000256" key="1">
    <source>
        <dbReference type="SAM" id="MobiDB-lite"/>
    </source>
</evidence>
<dbReference type="EMBL" id="KZ663067">
    <property type="protein sequence ID" value="PPS16107.1"/>
    <property type="molecule type" value="Genomic_DNA"/>
</dbReference>
<dbReference type="AlphaFoldDB" id="A0A2P5YKH7"/>
<dbReference type="Proteomes" id="UP000239757">
    <property type="component" value="Unassembled WGS sequence"/>
</dbReference>
<reference evidence="2 3" key="1">
    <citation type="submission" date="2015-01" db="EMBL/GenBank/DDBJ databases">
        <title>Genome of allotetraploid Gossypium barbadense reveals genomic plasticity and fiber elongation in cotton evolution.</title>
        <authorList>
            <person name="Chen X."/>
            <person name="Liu X."/>
            <person name="Zhao B."/>
            <person name="Zheng H."/>
            <person name="Hu Y."/>
            <person name="Lu G."/>
            <person name="Yang C."/>
            <person name="Chen J."/>
            <person name="Shan C."/>
            <person name="Zhang L."/>
            <person name="Zhou Y."/>
            <person name="Wang L."/>
            <person name="Guo W."/>
            <person name="Bai Y."/>
            <person name="Ruan J."/>
            <person name="Shangguan X."/>
            <person name="Mao Y."/>
            <person name="Jiang J."/>
            <person name="Zhu Y."/>
            <person name="Lei J."/>
            <person name="Kang H."/>
            <person name="Chen S."/>
            <person name="He X."/>
            <person name="Wang R."/>
            <person name="Wang Y."/>
            <person name="Chen J."/>
            <person name="Wang L."/>
            <person name="Yu S."/>
            <person name="Wang B."/>
            <person name="Wei J."/>
            <person name="Song S."/>
            <person name="Lu X."/>
            <person name="Gao Z."/>
            <person name="Gu W."/>
            <person name="Deng X."/>
            <person name="Ma D."/>
            <person name="Wang S."/>
            <person name="Liang W."/>
            <person name="Fang L."/>
            <person name="Cai C."/>
            <person name="Zhu X."/>
            <person name="Zhou B."/>
            <person name="Zhang Y."/>
            <person name="Chen Z."/>
            <person name="Xu S."/>
            <person name="Zhu R."/>
            <person name="Wang S."/>
            <person name="Zhang T."/>
            <person name="Zhao G."/>
        </authorList>
    </citation>
    <scope>NUCLEOTIDE SEQUENCE [LARGE SCALE GENOMIC DNA]</scope>
    <source>
        <strain evidence="3">cv. Xinhai21</strain>
        <tissue evidence="2">Leaf</tissue>
    </source>
</reference>
<proteinExistence type="predicted"/>
<feature type="region of interest" description="Disordered" evidence="1">
    <location>
        <begin position="75"/>
        <end position="95"/>
    </location>
</feature>
<feature type="compositionally biased region" description="Pro residues" evidence="1">
    <location>
        <begin position="82"/>
        <end position="95"/>
    </location>
</feature>
<sequence length="95" mass="9866">MWPASWVVGNPSRKAADGMIGGEVQAFCPRGDNTVCYGTKLWPPLGSYNLHFLPGKGSSRLGSSLLGSPWECGTGAVGTGLPPSPTHPHLPPTVP</sequence>
<accession>A0A2P5YKH7</accession>